<reference evidence="1 2" key="1">
    <citation type="journal article" date="2019" name="PLoS Biol.">
        <title>Sex chromosomes control vertical transmission of feminizing Wolbachia symbionts in an isopod.</title>
        <authorList>
            <person name="Becking T."/>
            <person name="Chebbi M.A."/>
            <person name="Giraud I."/>
            <person name="Moumen B."/>
            <person name="Laverre T."/>
            <person name="Caubet Y."/>
            <person name="Peccoud J."/>
            <person name="Gilbert C."/>
            <person name="Cordaux R."/>
        </authorList>
    </citation>
    <scope>NUCLEOTIDE SEQUENCE [LARGE SCALE GENOMIC DNA]</scope>
    <source>
        <strain evidence="1">ANa2</strain>
        <tissue evidence="1">Whole body excluding digestive tract and cuticle</tissue>
    </source>
</reference>
<name>A0A5N5T386_9CRUS</name>
<evidence type="ECO:0000313" key="1">
    <source>
        <dbReference type="EMBL" id="KAB7500685.1"/>
    </source>
</evidence>
<dbReference type="Proteomes" id="UP000326759">
    <property type="component" value="Unassembled WGS sequence"/>
</dbReference>
<sequence>YENCCIKLYRNRNSNNVKEKGMLEITKVKEGKEMKESLHTIYSGSVIRIGLKDNKSPLQPIYIESAKISFVMFNTSNDSQIKWLEIYSKEYKDEGEISNTTIL</sequence>
<dbReference type="AlphaFoldDB" id="A0A5N5T386"/>
<proteinExistence type="predicted"/>
<evidence type="ECO:0000313" key="2">
    <source>
        <dbReference type="Proteomes" id="UP000326759"/>
    </source>
</evidence>
<organism evidence="1 2">
    <name type="scientific">Armadillidium nasatum</name>
    <dbReference type="NCBI Taxonomy" id="96803"/>
    <lineage>
        <taxon>Eukaryota</taxon>
        <taxon>Metazoa</taxon>
        <taxon>Ecdysozoa</taxon>
        <taxon>Arthropoda</taxon>
        <taxon>Crustacea</taxon>
        <taxon>Multicrustacea</taxon>
        <taxon>Malacostraca</taxon>
        <taxon>Eumalacostraca</taxon>
        <taxon>Peracarida</taxon>
        <taxon>Isopoda</taxon>
        <taxon>Oniscidea</taxon>
        <taxon>Crinocheta</taxon>
        <taxon>Armadillidiidae</taxon>
        <taxon>Armadillidium</taxon>
    </lineage>
</organism>
<gene>
    <name evidence="1" type="ORF">Anas_09025</name>
</gene>
<feature type="non-terminal residue" evidence="1">
    <location>
        <position position="1"/>
    </location>
</feature>
<comment type="caution">
    <text evidence="1">The sequence shown here is derived from an EMBL/GenBank/DDBJ whole genome shotgun (WGS) entry which is preliminary data.</text>
</comment>
<accession>A0A5N5T386</accession>
<protein>
    <submittedName>
        <fullName evidence="1">Uncharacterized protein</fullName>
    </submittedName>
</protein>
<dbReference type="EMBL" id="SEYY01013090">
    <property type="protein sequence ID" value="KAB7500685.1"/>
    <property type="molecule type" value="Genomic_DNA"/>
</dbReference>
<keyword evidence="2" id="KW-1185">Reference proteome</keyword>